<evidence type="ECO:0000313" key="3">
    <source>
        <dbReference type="Proteomes" id="UP000007266"/>
    </source>
</evidence>
<gene>
    <name evidence="2" type="primary">AUGUSTUS-3.0.2_03386</name>
    <name evidence="2" type="ORF">TcasGA2_TC003386</name>
</gene>
<dbReference type="KEGG" id="tca:100141820"/>
<dbReference type="PhylomeDB" id="D6WG31"/>
<feature type="chain" id="PRO_5003089303" description="Neuropeptide-like 4" evidence="1">
    <location>
        <begin position="18"/>
        <end position="56"/>
    </location>
</feature>
<evidence type="ECO:0008006" key="4">
    <source>
        <dbReference type="Google" id="ProtNLM"/>
    </source>
</evidence>
<organism evidence="2 3">
    <name type="scientific">Tribolium castaneum</name>
    <name type="common">Red flour beetle</name>
    <dbReference type="NCBI Taxonomy" id="7070"/>
    <lineage>
        <taxon>Eukaryota</taxon>
        <taxon>Metazoa</taxon>
        <taxon>Ecdysozoa</taxon>
        <taxon>Arthropoda</taxon>
        <taxon>Hexapoda</taxon>
        <taxon>Insecta</taxon>
        <taxon>Pterygota</taxon>
        <taxon>Neoptera</taxon>
        <taxon>Endopterygota</taxon>
        <taxon>Coleoptera</taxon>
        <taxon>Polyphaga</taxon>
        <taxon>Cucujiformia</taxon>
        <taxon>Tenebrionidae</taxon>
        <taxon>Tenebrionidae incertae sedis</taxon>
        <taxon>Tribolium</taxon>
    </lineage>
</organism>
<evidence type="ECO:0000256" key="1">
    <source>
        <dbReference type="SAM" id="SignalP"/>
    </source>
</evidence>
<dbReference type="InParanoid" id="D6WG31"/>
<reference evidence="2 3" key="2">
    <citation type="journal article" date="2010" name="Nucleic Acids Res.">
        <title>BeetleBase in 2010: revisions to provide comprehensive genomic information for Tribolium castaneum.</title>
        <authorList>
            <person name="Kim H.S."/>
            <person name="Murphy T."/>
            <person name="Xia J."/>
            <person name="Caragea D."/>
            <person name="Park Y."/>
            <person name="Beeman R.W."/>
            <person name="Lorenzen M.D."/>
            <person name="Butcher S."/>
            <person name="Manak J.R."/>
            <person name="Brown S.J."/>
        </authorList>
    </citation>
    <scope>NUCLEOTIDE SEQUENCE [LARGE SCALE GENOMIC DNA]</scope>
    <source>
        <strain evidence="2 3">Georgia GA2</strain>
    </source>
</reference>
<keyword evidence="1" id="KW-0732">Signal</keyword>
<name>D6WG31_TRICA</name>
<dbReference type="EMBL" id="KQ971319">
    <property type="protein sequence ID" value="EFA00521.1"/>
    <property type="molecule type" value="Genomic_DNA"/>
</dbReference>
<evidence type="ECO:0000313" key="2">
    <source>
        <dbReference type="EMBL" id="EFA00521.1"/>
    </source>
</evidence>
<reference evidence="2 3" key="1">
    <citation type="journal article" date="2008" name="Nature">
        <title>The genome of the model beetle and pest Tribolium castaneum.</title>
        <authorList>
            <consortium name="Tribolium Genome Sequencing Consortium"/>
            <person name="Richards S."/>
            <person name="Gibbs R.A."/>
            <person name="Weinstock G.M."/>
            <person name="Brown S.J."/>
            <person name="Denell R."/>
            <person name="Beeman R.W."/>
            <person name="Gibbs R."/>
            <person name="Beeman R.W."/>
            <person name="Brown S.J."/>
            <person name="Bucher G."/>
            <person name="Friedrich M."/>
            <person name="Grimmelikhuijzen C.J."/>
            <person name="Klingler M."/>
            <person name="Lorenzen M."/>
            <person name="Richards S."/>
            <person name="Roth S."/>
            <person name="Schroder R."/>
            <person name="Tautz D."/>
            <person name="Zdobnov E.M."/>
            <person name="Muzny D."/>
            <person name="Gibbs R.A."/>
            <person name="Weinstock G.M."/>
            <person name="Attaway T."/>
            <person name="Bell S."/>
            <person name="Buhay C.J."/>
            <person name="Chandrabose M.N."/>
            <person name="Chavez D."/>
            <person name="Clerk-Blankenburg K.P."/>
            <person name="Cree A."/>
            <person name="Dao M."/>
            <person name="Davis C."/>
            <person name="Chacko J."/>
            <person name="Dinh H."/>
            <person name="Dugan-Rocha S."/>
            <person name="Fowler G."/>
            <person name="Garner T.T."/>
            <person name="Garnes J."/>
            <person name="Gnirke A."/>
            <person name="Hawes A."/>
            <person name="Hernandez J."/>
            <person name="Hines S."/>
            <person name="Holder M."/>
            <person name="Hume J."/>
            <person name="Jhangiani S.N."/>
            <person name="Joshi V."/>
            <person name="Khan Z.M."/>
            <person name="Jackson L."/>
            <person name="Kovar C."/>
            <person name="Kowis A."/>
            <person name="Lee S."/>
            <person name="Lewis L.R."/>
            <person name="Margolis J."/>
            <person name="Morgan M."/>
            <person name="Nazareth L.V."/>
            <person name="Nguyen N."/>
            <person name="Okwuonu G."/>
            <person name="Parker D."/>
            <person name="Richards S."/>
            <person name="Ruiz S.J."/>
            <person name="Santibanez J."/>
            <person name="Savard J."/>
            <person name="Scherer S.E."/>
            <person name="Schneider B."/>
            <person name="Sodergren E."/>
            <person name="Tautz D."/>
            <person name="Vattahil S."/>
            <person name="Villasana D."/>
            <person name="White C.S."/>
            <person name="Wright R."/>
            <person name="Park Y."/>
            <person name="Beeman R.W."/>
            <person name="Lord J."/>
            <person name="Oppert B."/>
            <person name="Lorenzen M."/>
            <person name="Brown S."/>
            <person name="Wang L."/>
            <person name="Savard J."/>
            <person name="Tautz D."/>
            <person name="Richards S."/>
            <person name="Weinstock G."/>
            <person name="Gibbs R.A."/>
            <person name="Liu Y."/>
            <person name="Worley K."/>
            <person name="Weinstock G."/>
            <person name="Elsik C.G."/>
            <person name="Reese J.T."/>
            <person name="Elhaik E."/>
            <person name="Landan G."/>
            <person name="Graur D."/>
            <person name="Arensburger P."/>
            <person name="Atkinson P."/>
            <person name="Beeman R.W."/>
            <person name="Beidler J."/>
            <person name="Brown S.J."/>
            <person name="Demuth J.P."/>
            <person name="Drury D.W."/>
            <person name="Du Y.Z."/>
            <person name="Fujiwara H."/>
            <person name="Lorenzen M."/>
            <person name="Maselli V."/>
            <person name="Osanai M."/>
            <person name="Park Y."/>
            <person name="Robertson H.M."/>
            <person name="Tu Z."/>
            <person name="Wang J.J."/>
            <person name="Wang S."/>
            <person name="Richards S."/>
            <person name="Song H."/>
            <person name="Zhang L."/>
            <person name="Sodergren E."/>
            <person name="Werner D."/>
            <person name="Stanke M."/>
            <person name="Morgenstern B."/>
            <person name="Solovyev V."/>
            <person name="Kosarev P."/>
            <person name="Brown G."/>
            <person name="Chen H.C."/>
            <person name="Ermolaeva O."/>
            <person name="Hlavina W."/>
            <person name="Kapustin Y."/>
            <person name="Kiryutin B."/>
            <person name="Kitts P."/>
            <person name="Maglott D."/>
            <person name="Pruitt K."/>
            <person name="Sapojnikov V."/>
            <person name="Souvorov A."/>
            <person name="Mackey A.J."/>
            <person name="Waterhouse R.M."/>
            <person name="Wyder S."/>
            <person name="Zdobnov E.M."/>
            <person name="Zdobnov E.M."/>
            <person name="Wyder S."/>
            <person name="Kriventseva E.V."/>
            <person name="Kadowaki T."/>
            <person name="Bork P."/>
            <person name="Aranda M."/>
            <person name="Bao R."/>
            <person name="Beermann A."/>
            <person name="Berns N."/>
            <person name="Bolognesi R."/>
            <person name="Bonneton F."/>
            <person name="Bopp D."/>
            <person name="Brown S.J."/>
            <person name="Bucher G."/>
            <person name="Butts T."/>
            <person name="Chaumot A."/>
            <person name="Denell R.E."/>
            <person name="Ferrier D.E."/>
            <person name="Friedrich M."/>
            <person name="Gordon C.M."/>
            <person name="Jindra M."/>
            <person name="Klingler M."/>
            <person name="Lan Q."/>
            <person name="Lattorff H.M."/>
            <person name="Laudet V."/>
            <person name="von Levetsow C."/>
            <person name="Liu Z."/>
            <person name="Lutz R."/>
            <person name="Lynch J.A."/>
            <person name="da Fonseca R.N."/>
            <person name="Posnien N."/>
            <person name="Reuter R."/>
            <person name="Roth S."/>
            <person name="Savard J."/>
            <person name="Schinko J.B."/>
            <person name="Schmitt C."/>
            <person name="Schoppmeier M."/>
            <person name="Schroder R."/>
            <person name="Shippy T.D."/>
            <person name="Simonnet F."/>
            <person name="Marques-Souza H."/>
            <person name="Tautz D."/>
            <person name="Tomoyasu Y."/>
            <person name="Trauner J."/>
            <person name="Van der Zee M."/>
            <person name="Vervoort M."/>
            <person name="Wittkopp N."/>
            <person name="Wimmer E.A."/>
            <person name="Yang X."/>
            <person name="Jones A.K."/>
            <person name="Sattelle D.B."/>
            <person name="Ebert P.R."/>
            <person name="Nelson D."/>
            <person name="Scott J.G."/>
            <person name="Beeman R.W."/>
            <person name="Muthukrishnan S."/>
            <person name="Kramer K.J."/>
            <person name="Arakane Y."/>
            <person name="Beeman R.W."/>
            <person name="Zhu Q."/>
            <person name="Hogenkamp D."/>
            <person name="Dixit R."/>
            <person name="Oppert B."/>
            <person name="Jiang H."/>
            <person name="Zou Z."/>
            <person name="Marshall J."/>
            <person name="Elpidina E."/>
            <person name="Vinokurov K."/>
            <person name="Oppert C."/>
            <person name="Zou Z."/>
            <person name="Evans J."/>
            <person name="Lu Z."/>
            <person name="Zhao P."/>
            <person name="Sumathipala N."/>
            <person name="Altincicek B."/>
            <person name="Vilcinskas A."/>
            <person name="Williams M."/>
            <person name="Hultmark D."/>
            <person name="Hetru C."/>
            <person name="Jiang H."/>
            <person name="Grimmelikhuijzen C.J."/>
            <person name="Hauser F."/>
            <person name="Cazzamali G."/>
            <person name="Williamson M."/>
            <person name="Park Y."/>
            <person name="Li B."/>
            <person name="Tanaka Y."/>
            <person name="Predel R."/>
            <person name="Neupert S."/>
            <person name="Schachtner J."/>
            <person name="Verleyen P."/>
            <person name="Raible F."/>
            <person name="Bork P."/>
            <person name="Friedrich M."/>
            <person name="Walden K.K."/>
            <person name="Robertson H.M."/>
            <person name="Angeli S."/>
            <person name="Foret S."/>
            <person name="Bucher G."/>
            <person name="Schuetz S."/>
            <person name="Maleszka R."/>
            <person name="Wimmer E.A."/>
            <person name="Beeman R.W."/>
            <person name="Lorenzen M."/>
            <person name="Tomoyasu Y."/>
            <person name="Miller S.C."/>
            <person name="Grossmann D."/>
            <person name="Bucher G."/>
        </authorList>
    </citation>
    <scope>NUCLEOTIDE SEQUENCE [LARGE SCALE GENOMIC DNA]</scope>
    <source>
        <strain evidence="2 3">Georgia GA2</strain>
    </source>
</reference>
<dbReference type="AlphaFoldDB" id="D6WG31"/>
<protein>
    <recommendedName>
        <fullName evidence="4">Neuropeptide-like 4</fullName>
    </recommendedName>
</protein>
<dbReference type="HOGENOM" id="CLU_211739_0_0_1"/>
<proteinExistence type="predicted"/>
<feature type="signal peptide" evidence="1">
    <location>
        <begin position="1"/>
        <end position="17"/>
    </location>
</feature>
<sequence length="56" mass="5998">MFKLFVFFAALLAFALAAPKAAPQFLYGGYGGLGYGYGYAAPVAYGAYGHYGGYYY</sequence>
<keyword evidence="3" id="KW-1185">Reference proteome</keyword>
<dbReference type="Proteomes" id="UP000007266">
    <property type="component" value="Linkage group 3"/>
</dbReference>
<accession>D6WG31</accession>